<keyword evidence="3" id="KW-1185">Reference proteome</keyword>
<dbReference type="Proteomes" id="UP000265618">
    <property type="component" value="Unassembled WGS sequence"/>
</dbReference>
<dbReference type="Gene3D" id="3.40.640.10">
    <property type="entry name" value="Type I PLP-dependent aspartate aminotransferase-like (Major domain)"/>
    <property type="match status" value="1"/>
</dbReference>
<dbReference type="Pfam" id="PF00266">
    <property type="entry name" value="Aminotran_5"/>
    <property type="match status" value="1"/>
</dbReference>
<sequence>MKDETYLDYTGSALYQKAQLKDMFDRFEQNLYCNAHSNSACSERTEEEVELVRDTILDWFNASASEYSIIFTAGTTAALKLVGETFPWSE</sequence>
<name>A0A9K3GRE9_9EUKA</name>
<dbReference type="InterPro" id="IPR015421">
    <property type="entry name" value="PyrdxlP-dep_Trfase_major"/>
</dbReference>
<proteinExistence type="predicted"/>
<accession>A0A9K3GRE9</accession>
<feature type="domain" description="Aminotransferase class V" evidence="1">
    <location>
        <begin position="5"/>
        <end position="84"/>
    </location>
</feature>
<dbReference type="PANTHER" id="PTHR14237:SF80">
    <property type="entry name" value="MOLYBDENUM COFACTOR SULFURASE"/>
    <property type="match status" value="1"/>
</dbReference>
<dbReference type="SUPFAM" id="SSF53383">
    <property type="entry name" value="PLP-dependent transferases"/>
    <property type="match status" value="1"/>
</dbReference>
<dbReference type="InterPro" id="IPR015424">
    <property type="entry name" value="PyrdxlP-dep_Trfase"/>
</dbReference>
<evidence type="ECO:0000313" key="3">
    <source>
        <dbReference type="Proteomes" id="UP000265618"/>
    </source>
</evidence>
<dbReference type="EMBL" id="BDIP01008272">
    <property type="protein sequence ID" value="GIQ91751.1"/>
    <property type="molecule type" value="Genomic_DNA"/>
</dbReference>
<feature type="non-terminal residue" evidence="2">
    <location>
        <position position="1"/>
    </location>
</feature>
<evidence type="ECO:0000259" key="1">
    <source>
        <dbReference type="Pfam" id="PF00266"/>
    </source>
</evidence>
<dbReference type="InterPro" id="IPR000192">
    <property type="entry name" value="Aminotrans_V_dom"/>
</dbReference>
<dbReference type="PANTHER" id="PTHR14237">
    <property type="entry name" value="MOLYBDOPTERIN COFACTOR SULFURASE MOSC"/>
    <property type="match status" value="1"/>
</dbReference>
<comment type="caution">
    <text evidence="2">The sequence shown here is derived from an EMBL/GenBank/DDBJ whole genome shotgun (WGS) entry which is preliminary data.</text>
</comment>
<evidence type="ECO:0000313" key="2">
    <source>
        <dbReference type="EMBL" id="GIQ91751.1"/>
    </source>
</evidence>
<dbReference type="AlphaFoldDB" id="A0A9K3GRE9"/>
<organism evidence="2 3">
    <name type="scientific">Kipferlia bialata</name>
    <dbReference type="NCBI Taxonomy" id="797122"/>
    <lineage>
        <taxon>Eukaryota</taxon>
        <taxon>Metamonada</taxon>
        <taxon>Carpediemonas-like organisms</taxon>
        <taxon>Kipferlia</taxon>
    </lineage>
</organism>
<dbReference type="OrthoDB" id="10264306at2759"/>
<gene>
    <name evidence="2" type="ORF">KIPB_015143</name>
</gene>
<protein>
    <recommendedName>
        <fullName evidence="1">Aminotransferase class V domain-containing protein</fullName>
    </recommendedName>
</protein>
<reference evidence="2 3" key="1">
    <citation type="journal article" date="2018" name="PLoS ONE">
        <title>The draft genome of Kipferlia bialata reveals reductive genome evolution in fornicate parasites.</title>
        <authorList>
            <person name="Tanifuji G."/>
            <person name="Takabayashi S."/>
            <person name="Kume K."/>
            <person name="Takagi M."/>
            <person name="Nakayama T."/>
            <person name="Kamikawa R."/>
            <person name="Inagaki Y."/>
            <person name="Hashimoto T."/>
        </authorList>
    </citation>
    <scope>NUCLEOTIDE SEQUENCE [LARGE SCALE GENOMIC DNA]</scope>
    <source>
        <strain evidence="2">NY0173</strain>
    </source>
</reference>